<feature type="compositionally biased region" description="Basic and acidic residues" evidence="1">
    <location>
        <begin position="222"/>
        <end position="239"/>
    </location>
</feature>
<dbReference type="Proteomes" id="UP000183203">
    <property type="component" value="Unassembled WGS sequence"/>
</dbReference>
<feature type="region of interest" description="Disordered" evidence="1">
    <location>
        <begin position="26"/>
        <end position="45"/>
    </location>
</feature>
<protein>
    <submittedName>
        <fullName evidence="2">Uncharacterized protein</fullName>
    </submittedName>
</protein>
<evidence type="ECO:0000313" key="2">
    <source>
        <dbReference type="EMBL" id="SDB86826.1"/>
    </source>
</evidence>
<accession>A0A1G6H0D3</accession>
<evidence type="ECO:0000256" key="1">
    <source>
        <dbReference type="SAM" id="MobiDB-lite"/>
    </source>
</evidence>
<dbReference type="AlphaFoldDB" id="A0A1G6H0D3"/>
<dbReference type="EMBL" id="FMYG01000001">
    <property type="protein sequence ID" value="SDB86826.1"/>
    <property type="molecule type" value="Genomic_DNA"/>
</dbReference>
<feature type="compositionally biased region" description="Basic and acidic residues" evidence="1">
    <location>
        <begin position="26"/>
        <end position="36"/>
    </location>
</feature>
<sequence length="290" mass="32059">MRSRRSLPAIGDEHRTLGVSRVRRSLEHGGDSRAGHGEPIGHPVRHRRRVGVPSSTRRVPSCRQVVWNTGSECAPVDSGRGDLEGGTSRPAARIGSHPDTDVDRRGVAVERRLIVVGLLASSGRRFRLDGGCRATDPSTRVRRSALVLTLVSVVMTCRARRHEGGDPSEEPAPARRALAEADAGSQASPHGRDGDRRRRTHALPHHRCRRRHDRRPRPRPARALDRRRLRHLDRVDGRHPGRRHHVVRGASKEGASGTSTRRPTKRPAVRGRSPASMRRWASAASANPRT</sequence>
<reference evidence="2 3" key="1">
    <citation type="submission" date="2016-09" db="EMBL/GenBank/DDBJ databases">
        <authorList>
            <person name="Capua I."/>
            <person name="De Benedictis P."/>
            <person name="Joannis T."/>
            <person name="Lombin L.H."/>
            <person name="Cattoli G."/>
        </authorList>
    </citation>
    <scope>NUCLEOTIDE SEQUENCE [LARGE SCALE GENOMIC DNA]</scope>
    <source>
        <strain evidence="2 3">NIO-1002</strain>
    </source>
</reference>
<feature type="region of interest" description="Disordered" evidence="1">
    <location>
        <begin position="77"/>
        <end position="99"/>
    </location>
</feature>
<proteinExistence type="predicted"/>
<feature type="region of interest" description="Disordered" evidence="1">
    <location>
        <begin position="1"/>
        <end position="21"/>
    </location>
</feature>
<name>A0A1G6H0D3_9MICO</name>
<feature type="compositionally biased region" description="Low complexity" evidence="1">
    <location>
        <begin position="272"/>
        <end position="290"/>
    </location>
</feature>
<organism evidence="2 3">
    <name type="scientific">Microbacterium enclense</name>
    <dbReference type="NCBI Taxonomy" id="993073"/>
    <lineage>
        <taxon>Bacteria</taxon>
        <taxon>Bacillati</taxon>
        <taxon>Actinomycetota</taxon>
        <taxon>Actinomycetes</taxon>
        <taxon>Micrococcales</taxon>
        <taxon>Microbacteriaceae</taxon>
        <taxon>Microbacterium</taxon>
    </lineage>
</organism>
<evidence type="ECO:0000313" key="3">
    <source>
        <dbReference type="Proteomes" id="UP000183203"/>
    </source>
</evidence>
<feature type="compositionally biased region" description="Low complexity" evidence="1">
    <location>
        <begin position="174"/>
        <end position="183"/>
    </location>
</feature>
<gene>
    <name evidence="2" type="ORF">SAMN05216418_0812</name>
</gene>
<feature type="region of interest" description="Disordered" evidence="1">
    <location>
        <begin position="161"/>
        <end position="290"/>
    </location>
</feature>
<feature type="compositionally biased region" description="Basic residues" evidence="1">
    <location>
        <begin position="197"/>
        <end position="221"/>
    </location>
</feature>